<evidence type="ECO:0000313" key="2">
    <source>
        <dbReference type="Proteomes" id="UP001175226"/>
    </source>
</evidence>
<proteinExistence type="predicted"/>
<dbReference type="EMBL" id="JAUEPT010000018">
    <property type="protein sequence ID" value="KAK0444722.1"/>
    <property type="molecule type" value="Genomic_DNA"/>
</dbReference>
<gene>
    <name evidence="1" type="ORF">EV421DRAFT_1799239</name>
</gene>
<reference evidence="1" key="1">
    <citation type="submission" date="2023-06" db="EMBL/GenBank/DDBJ databases">
        <authorList>
            <consortium name="Lawrence Berkeley National Laboratory"/>
            <person name="Ahrendt S."/>
            <person name="Sahu N."/>
            <person name="Indic B."/>
            <person name="Wong-Bajracharya J."/>
            <person name="Merenyi Z."/>
            <person name="Ke H.-M."/>
            <person name="Monk M."/>
            <person name="Kocsube S."/>
            <person name="Drula E."/>
            <person name="Lipzen A."/>
            <person name="Balint B."/>
            <person name="Henrissat B."/>
            <person name="Andreopoulos B."/>
            <person name="Martin F.M."/>
            <person name="Harder C.B."/>
            <person name="Rigling D."/>
            <person name="Ford K.L."/>
            <person name="Foster G.D."/>
            <person name="Pangilinan J."/>
            <person name="Papanicolaou A."/>
            <person name="Barry K."/>
            <person name="LaButti K."/>
            <person name="Viragh M."/>
            <person name="Koriabine M."/>
            <person name="Yan M."/>
            <person name="Riley R."/>
            <person name="Champramary S."/>
            <person name="Plett K.L."/>
            <person name="Tsai I.J."/>
            <person name="Slot J."/>
            <person name="Sipos G."/>
            <person name="Plett J."/>
            <person name="Nagy L.G."/>
            <person name="Grigoriev I.V."/>
        </authorList>
    </citation>
    <scope>NUCLEOTIDE SEQUENCE</scope>
    <source>
        <strain evidence="1">FPL87.14</strain>
    </source>
</reference>
<protein>
    <submittedName>
        <fullName evidence="1">Uncharacterized protein</fullName>
    </submittedName>
</protein>
<sequence length="120" mass="13477">MLGVRKTPSEPAHSLSYQDMLELKAIQRTLPRANQLPDMYTGKPASQFLSKVPIGLLPSASNELTTTYHHPAIRRADLVFSPINEEICIFAITRNSAVVFTSYTTTYCQHRPCAIFPLLR</sequence>
<name>A0AA39MS89_9AGAR</name>
<comment type="caution">
    <text evidence="1">The sequence shown here is derived from an EMBL/GenBank/DDBJ whole genome shotgun (WGS) entry which is preliminary data.</text>
</comment>
<accession>A0AA39MS89</accession>
<keyword evidence="2" id="KW-1185">Reference proteome</keyword>
<evidence type="ECO:0000313" key="1">
    <source>
        <dbReference type="EMBL" id="KAK0444722.1"/>
    </source>
</evidence>
<dbReference type="Proteomes" id="UP001175226">
    <property type="component" value="Unassembled WGS sequence"/>
</dbReference>
<organism evidence="1 2">
    <name type="scientific">Armillaria borealis</name>
    <dbReference type="NCBI Taxonomy" id="47425"/>
    <lineage>
        <taxon>Eukaryota</taxon>
        <taxon>Fungi</taxon>
        <taxon>Dikarya</taxon>
        <taxon>Basidiomycota</taxon>
        <taxon>Agaricomycotina</taxon>
        <taxon>Agaricomycetes</taxon>
        <taxon>Agaricomycetidae</taxon>
        <taxon>Agaricales</taxon>
        <taxon>Marasmiineae</taxon>
        <taxon>Physalacriaceae</taxon>
        <taxon>Armillaria</taxon>
    </lineage>
</organism>
<dbReference type="AlphaFoldDB" id="A0AA39MS89"/>